<accession>A0ACC1DKK0</accession>
<dbReference type="EMBL" id="CM034387">
    <property type="protein sequence ID" value="KAJ0184228.1"/>
    <property type="molecule type" value="Genomic_DNA"/>
</dbReference>
<protein>
    <submittedName>
        <fullName evidence="1">Uncharacterized protein</fullName>
    </submittedName>
</protein>
<gene>
    <name evidence="1" type="ORF">K1T71_000651</name>
</gene>
<sequence length="702" mass="77387">MAECGGRLLILALLINVAFGHIPMRYYFDSAEPDSPVFISQSLTPKLTRQESQERLYAVRSVLAQSNVDAYIVPTADAHNSQYIAPADARREWVSGLRGSSGTAVVTATRALVWTDARYWTQFEVEVDTSLWELMRQGRDASVENWLVANLPANSTVAVDPTTYTRSSWITLDTALTRGGIHLVAIYDNLIDEARRNINDGPPDRPNNPLLALTVDYTGRRANDKLAELISQITSRGATALVLTALDDIAYTLNLRGSDIPFNPVFFAYLIIRTDMSASNNVILFWGNGTLSADIVQHLSSEGVQIQPRPYVEIFEYLQTMAASLTPGSTIWLSEDASHAIYLAIESSGLVNTLRTVSPVALMKVIKNEVELRGFRSAHIKDGIAVVRSLYWVHQQVAAGVNVTEVNLSDKMEEFRGEEVDFMGPSFSTIAGAGENGAIIHYSPLRDGPQRVITKDDMLLVDSGGQYKDGTTDMTRTRHMSASPTDAQRLAFTRVMKGQINLGTTVMPAGTLGHVIEVLARKHLWDVGLNYGHGTGHGVGHFLNVHEGPAWILSGQAANDPGIRPNMVYSNEPGYYEVNEYGVRHEDLMETIAMSHNADHLLAEGLVGDFEGRGAVGFYTISLAPHQTACLDIDLLSDFEIKYLNDYHERVLSTLGPILLERNLRDEYDWLEAECAPIQRSAAILITASPLLVISLVFGFKY</sequence>
<organism evidence="1 2">
    <name type="scientific">Dendrolimus kikuchii</name>
    <dbReference type="NCBI Taxonomy" id="765133"/>
    <lineage>
        <taxon>Eukaryota</taxon>
        <taxon>Metazoa</taxon>
        <taxon>Ecdysozoa</taxon>
        <taxon>Arthropoda</taxon>
        <taxon>Hexapoda</taxon>
        <taxon>Insecta</taxon>
        <taxon>Pterygota</taxon>
        <taxon>Neoptera</taxon>
        <taxon>Endopterygota</taxon>
        <taxon>Lepidoptera</taxon>
        <taxon>Glossata</taxon>
        <taxon>Ditrysia</taxon>
        <taxon>Bombycoidea</taxon>
        <taxon>Lasiocampidae</taxon>
        <taxon>Dendrolimus</taxon>
    </lineage>
</organism>
<evidence type="ECO:0000313" key="2">
    <source>
        <dbReference type="Proteomes" id="UP000824533"/>
    </source>
</evidence>
<dbReference type="Proteomes" id="UP000824533">
    <property type="component" value="Linkage Group LG01"/>
</dbReference>
<reference evidence="1 2" key="1">
    <citation type="journal article" date="2021" name="Front. Genet.">
        <title>Chromosome-Level Genome Assembly Reveals Significant Gene Expansion in the Toll and IMD Signaling Pathways of Dendrolimus kikuchii.</title>
        <authorList>
            <person name="Zhou J."/>
            <person name="Wu P."/>
            <person name="Xiong Z."/>
            <person name="Liu N."/>
            <person name="Zhao N."/>
            <person name="Ji M."/>
            <person name="Qiu Y."/>
            <person name="Yang B."/>
        </authorList>
    </citation>
    <scope>NUCLEOTIDE SEQUENCE [LARGE SCALE GENOMIC DNA]</scope>
    <source>
        <strain evidence="1">Ann1</strain>
    </source>
</reference>
<evidence type="ECO:0000313" key="1">
    <source>
        <dbReference type="EMBL" id="KAJ0184228.1"/>
    </source>
</evidence>
<comment type="caution">
    <text evidence="1">The sequence shown here is derived from an EMBL/GenBank/DDBJ whole genome shotgun (WGS) entry which is preliminary data.</text>
</comment>
<proteinExistence type="predicted"/>
<keyword evidence="2" id="KW-1185">Reference proteome</keyword>
<name>A0ACC1DKK0_9NEOP</name>